<evidence type="ECO:0000259" key="6">
    <source>
        <dbReference type="PROSITE" id="PS51722"/>
    </source>
</evidence>
<dbReference type="InterPro" id="IPR000795">
    <property type="entry name" value="T_Tr_GTP-bd_dom"/>
</dbReference>
<dbReference type="GO" id="GO:0001514">
    <property type="term" value="P:selenocysteine incorporation"/>
    <property type="evidence" value="ECO:0007669"/>
    <property type="project" value="InterPro"/>
</dbReference>
<dbReference type="CDD" id="cd04171">
    <property type="entry name" value="SelB"/>
    <property type="match status" value="1"/>
</dbReference>
<dbReference type="GO" id="GO:0005737">
    <property type="term" value="C:cytoplasm"/>
    <property type="evidence" value="ECO:0007669"/>
    <property type="project" value="UniProtKB-SubCell"/>
</dbReference>
<keyword evidence="7" id="KW-0251">Elongation factor</keyword>
<dbReference type="SUPFAM" id="SSF50447">
    <property type="entry name" value="Translation proteins"/>
    <property type="match status" value="1"/>
</dbReference>
<dbReference type="EMBL" id="MBPK01000046">
    <property type="protein sequence ID" value="PKT79806.1"/>
    <property type="molecule type" value="Genomic_DNA"/>
</dbReference>
<dbReference type="PANTHER" id="PTHR43721">
    <property type="entry name" value="ELONGATION FACTOR TU-RELATED"/>
    <property type="match status" value="1"/>
</dbReference>
<dbReference type="InterPro" id="IPR015191">
    <property type="entry name" value="SelB_WHD4"/>
</dbReference>
<feature type="domain" description="Tr-type G" evidence="6">
    <location>
        <begin position="1"/>
        <end position="173"/>
    </location>
</feature>
<dbReference type="Pfam" id="PF25461">
    <property type="entry name" value="Beta-barrel_SelB"/>
    <property type="match status" value="1"/>
</dbReference>
<dbReference type="InterPro" id="IPR057335">
    <property type="entry name" value="Beta-barrel_SelB"/>
</dbReference>
<dbReference type="Pfam" id="PF09107">
    <property type="entry name" value="WHD_3rd_SelB"/>
    <property type="match status" value="1"/>
</dbReference>
<dbReference type="GO" id="GO:0003924">
    <property type="term" value="F:GTPase activity"/>
    <property type="evidence" value="ECO:0007669"/>
    <property type="project" value="InterPro"/>
</dbReference>
<name>A0A2N3PHC1_9HELI</name>
<dbReference type="Gene3D" id="3.40.50.300">
    <property type="entry name" value="P-loop containing nucleotide triphosphate hydrolases"/>
    <property type="match status" value="1"/>
</dbReference>
<sequence length="607" mass="68992">MQNLIIGTMGHIDHGKTSLIAVLNGFWGDSTQSEKERGITLDLSFSNLTQGDKNIAFIDVPGHEKLVKNMIAGAFGIDYALLVISANEGIMSQTLEHLRISYLLGIKDFIVVLSKCDLVENSLLQKRKIEIATLFSNFKDLKYLLLNVSIYDKASIEALKNTLFSLPKLKRLDLGFFRYYIDRVFTLKGSGCVVSGTLMDGDLSIKDKIWCAQLEQSLNIKNLQSHGKNTEIAHNGARVAINLSGISHHQLKRGDLLTKKGYLRGFDKIEVELERFENLEHNSEAILYLGALRTTCRVLFLDSNKKFATLKARIPLFSIFNERFILRDDNQTLGGGRVLSPIIDPMKKSQKLQYLECLSQKDLKGAFEILLQAHKKGLGLISAMQRFRIPQNKALEIAKEIPHCFVCEKALIAYPKSARTLIKEVITQILAKNPNALLSAALLSQKQSFIAEEFALDVLNELLAQNTLCKLESFFVSPKNSLQDTKGVEDYLYTTIYNTLYHQGYEPIAPYNLYDSLDIDRKSGDTIFKRLTSEKKILRLSHKLFICAEHLTKLLELMREIIKKEGYLDINNFKTHLNLSRKYLITYLDYLDSFNDIENDNGRRIFK</sequence>
<evidence type="ECO:0000256" key="5">
    <source>
        <dbReference type="ARBA" id="ARBA00023134"/>
    </source>
</evidence>
<dbReference type="InterPro" id="IPR009000">
    <property type="entry name" value="Transl_B-barrel_sf"/>
</dbReference>
<accession>A0A2N3PHC1</accession>
<dbReference type="Proteomes" id="UP000233350">
    <property type="component" value="Unassembled WGS sequence"/>
</dbReference>
<dbReference type="SUPFAM" id="SSF52540">
    <property type="entry name" value="P-loop containing nucleoside triphosphate hydrolases"/>
    <property type="match status" value="1"/>
</dbReference>
<dbReference type="InterPro" id="IPR004535">
    <property type="entry name" value="Transl_elong_SelB"/>
</dbReference>
<dbReference type="NCBIfam" id="TIGR00475">
    <property type="entry name" value="selB"/>
    <property type="match status" value="1"/>
</dbReference>
<dbReference type="InterPro" id="IPR005225">
    <property type="entry name" value="Small_GTP-bd"/>
</dbReference>
<keyword evidence="8" id="KW-1185">Reference proteome</keyword>
<gene>
    <name evidence="7" type="ORF">BCM31_05650</name>
</gene>
<organism evidence="7 8">
    <name type="scientific">Helicobacter winghamensis</name>
    <dbReference type="NCBI Taxonomy" id="157268"/>
    <lineage>
        <taxon>Bacteria</taxon>
        <taxon>Pseudomonadati</taxon>
        <taxon>Campylobacterota</taxon>
        <taxon>Epsilonproteobacteria</taxon>
        <taxon>Campylobacterales</taxon>
        <taxon>Helicobacteraceae</taxon>
        <taxon>Helicobacter</taxon>
    </lineage>
</organism>
<dbReference type="PANTHER" id="PTHR43721:SF11">
    <property type="entry name" value="SELENOCYSTEINE-SPECIFIC ELONGATION FACTOR"/>
    <property type="match status" value="1"/>
</dbReference>
<dbReference type="STRING" id="556267.HWAG_01313"/>
<dbReference type="Gene3D" id="2.40.30.10">
    <property type="entry name" value="Translation factors"/>
    <property type="match status" value="1"/>
</dbReference>
<dbReference type="SUPFAM" id="SSF46785">
    <property type="entry name" value="Winged helix' DNA-binding domain"/>
    <property type="match status" value="1"/>
</dbReference>
<evidence type="ECO:0000256" key="3">
    <source>
        <dbReference type="ARBA" id="ARBA00022741"/>
    </source>
</evidence>
<dbReference type="NCBIfam" id="TIGR00231">
    <property type="entry name" value="small_GTP"/>
    <property type="match status" value="1"/>
</dbReference>
<dbReference type="OrthoDB" id="9803139at2"/>
<dbReference type="Gene3D" id="1.10.10.10">
    <property type="entry name" value="Winged helix-like DNA-binding domain superfamily/Winged helix DNA-binding domain"/>
    <property type="match status" value="1"/>
</dbReference>
<dbReference type="Pfam" id="PF00009">
    <property type="entry name" value="GTP_EFTU"/>
    <property type="match status" value="1"/>
</dbReference>
<reference evidence="7 8" key="1">
    <citation type="submission" date="2016-07" db="EMBL/GenBank/DDBJ databases">
        <title>Detection of Helicobacter winghamensis from caecal content of red fox (Vulpes vulpes).</title>
        <authorList>
            <person name="Zanoni R.G."/>
            <person name="Florio D."/>
            <person name="Caffara M."/>
            <person name="Renzi M."/>
            <person name="Parisi A."/>
            <person name="Pasquali F."/>
            <person name="Manfreda G."/>
        </authorList>
    </citation>
    <scope>NUCLEOTIDE SEQUENCE [LARGE SCALE GENOMIC DNA]</scope>
    <source>
        <strain evidence="7 8">295_13</strain>
    </source>
</reference>
<dbReference type="PROSITE" id="PS51722">
    <property type="entry name" value="G_TR_2"/>
    <property type="match status" value="1"/>
</dbReference>
<comment type="subcellular location">
    <subcellularLocation>
        <location evidence="1">Cytoplasm</location>
    </subcellularLocation>
</comment>
<dbReference type="InterPro" id="IPR027417">
    <property type="entry name" value="P-loop_NTPase"/>
</dbReference>
<dbReference type="GO" id="GO:0003746">
    <property type="term" value="F:translation elongation factor activity"/>
    <property type="evidence" value="ECO:0007669"/>
    <property type="project" value="UniProtKB-KW"/>
</dbReference>
<comment type="caution">
    <text evidence="7">The sequence shown here is derived from an EMBL/GenBank/DDBJ whole genome shotgun (WGS) entry which is preliminary data.</text>
</comment>
<keyword evidence="4" id="KW-0648">Protein biosynthesis</keyword>
<dbReference type="InterPro" id="IPR050055">
    <property type="entry name" value="EF-Tu_GTPase"/>
</dbReference>
<dbReference type="RefSeq" id="WP_101313259.1">
    <property type="nucleotide sequence ID" value="NZ_CP063529.1"/>
</dbReference>
<dbReference type="AlphaFoldDB" id="A0A2N3PHC1"/>
<dbReference type="InterPro" id="IPR036388">
    <property type="entry name" value="WH-like_DNA-bd_sf"/>
</dbReference>
<keyword evidence="5" id="KW-0342">GTP-binding</keyword>
<evidence type="ECO:0000313" key="7">
    <source>
        <dbReference type="EMBL" id="PKT79806.1"/>
    </source>
</evidence>
<evidence type="ECO:0000256" key="4">
    <source>
        <dbReference type="ARBA" id="ARBA00022917"/>
    </source>
</evidence>
<dbReference type="GO" id="GO:0005525">
    <property type="term" value="F:GTP binding"/>
    <property type="evidence" value="ECO:0007669"/>
    <property type="project" value="UniProtKB-KW"/>
</dbReference>
<dbReference type="CDD" id="cd03696">
    <property type="entry name" value="SelB_II"/>
    <property type="match status" value="1"/>
</dbReference>
<evidence type="ECO:0000256" key="1">
    <source>
        <dbReference type="ARBA" id="ARBA00004496"/>
    </source>
</evidence>
<keyword evidence="3" id="KW-0547">Nucleotide-binding</keyword>
<keyword evidence="2" id="KW-0963">Cytoplasm</keyword>
<dbReference type="InterPro" id="IPR036390">
    <property type="entry name" value="WH_DNA-bd_sf"/>
</dbReference>
<dbReference type="SUPFAM" id="SSF50465">
    <property type="entry name" value="EF-Tu/eEF-1alpha/eIF2-gamma C-terminal domain"/>
    <property type="match status" value="1"/>
</dbReference>
<evidence type="ECO:0000313" key="8">
    <source>
        <dbReference type="Proteomes" id="UP000233350"/>
    </source>
</evidence>
<proteinExistence type="predicted"/>
<protein>
    <submittedName>
        <fullName evidence="7">Selenocysteine-specific translation elongation factor</fullName>
    </submittedName>
</protein>
<dbReference type="InterPro" id="IPR009001">
    <property type="entry name" value="Transl_elong_EF1A/Init_IF2_C"/>
</dbReference>
<dbReference type="GO" id="GO:0003723">
    <property type="term" value="F:RNA binding"/>
    <property type="evidence" value="ECO:0007669"/>
    <property type="project" value="InterPro"/>
</dbReference>
<evidence type="ECO:0000256" key="2">
    <source>
        <dbReference type="ARBA" id="ARBA00022490"/>
    </source>
</evidence>